<evidence type="ECO:0000259" key="4">
    <source>
        <dbReference type="SMART" id="SM01287"/>
    </source>
</evidence>
<dbReference type="SMART" id="SM01287">
    <property type="entry name" value="Rtt106"/>
    <property type="match status" value="1"/>
</dbReference>
<dbReference type="AlphaFoldDB" id="A0A0C3BTL0"/>
<reference evidence="5 6" key="1">
    <citation type="submission" date="2014-04" db="EMBL/GenBank/DDBJ databases">
        <authorList>
            <consortium name="DOE Joint Genome Institute"/>
            <person name="Kuo A."/>
            <person name="Tarkka M."/>
            <person name="Buscot F."/>
            <person name="Kohler A."/>
            <person name="Nagy L.G."/>
            <person name="Floudas D."/>
            <person name="Copeland A."/>
            <person name="Barry K.W."/>
            <person name="Cichocki N."/>
            <person name="Veneault-Fourrey C."/>
            <person name="LaButti K."/>
            <person name="Lindquist E.A."/>
            <person name="Lipzen A."/>
            <person name="Lundell T."/>
            <person name="Morin E."/>
            <person name="Murat C."/>
            <person name="Sun H."/>
            <person name="Tunlid A."/>
            <person name="Henrissat B."/>
            <person name="Grigoriev I.V."/>
            <person name="Hibbett D.S."/>
            <person name="Martin F."/>
            <person name="Nordberg H.P."/>
            <person name="Cantor M.N."/>
            <person name="Hua S.X."/>
        </authorList>
    </citation>
    <scope>NUCLEOTIDE SEQUENCE [LARGE SCALE GENOMIC DNA]</scope>
    <source>
        <strain evidence="5 6">F 1598</strain>
    </source>
</reference>
<dbReference type="GO" id="GO:0031491">
    <property type="term" value="F:nucleosome binding"/>
    <property type="evidence" value="ECO:0007669"/>
    <property type="project" value="TreeGrafter"/>
</dbReference>
<proteinExistence type="inferred from homology"/>
<comment type="similarity">
    <text evidence="1">Belongs to the RTT106 family.</text>
</comment>
<feature type="region of interest" description="Disordered" evidence="3">
    <location>
        <begin position="409"/>
        <end position="483"/>
    </location>
</feature>
<comment type="function">
    <text evidence="2">Component of the FACT complex, a general chromatin factor that acts to reorganize nucleosomes. The FACT complex is involved in multiple processes that require DNA as a template such as mRNA elongation, DNA replication and DNA repair. During transcription elongation the FACT complex acts as a histone chaperone that both destabilizes and restores nucleosomal structure. It facilitates the passage of RNA polymerase II and transcription by promoting the dissociation of one histone H2A-H2B dimer from the nucleosome, then subsequently promotes the reestablishment of the nucleosome following the passage of RNA polymerase II.</text>
</comment>
<dbReference type="InParanoid" id="A0A0C3BTL0"/>
<protein>
    <recommendedName>
        <fullName evidence="4">Histone chaperone RTT106/FACT complex subunit SPT16-like middle domain-containing protein</fullName>
    </recommendedName>
</protein>
<dbReference type="EMBL" id="KN832974">
    <property type="protein sequence ID" value="KIM89903.1"/>
    <property type="molecule type" value="Genomic_DNA"/>
</dbReference>
<organism evidence="5 6">
    <name type="scientific">Piloderma croceum (strain F 1598)</name>
    <dbReference type="NCBI Taxonomy" id="765440"/>
    <lineage>
        <taxon>Eukaryota</taxon>
        <taxon>Fungi</taxon>
        <taxon>Dikarya</taxon>
        <taxon>Basidiomycota</taxon>
        <taxon>Agaricomycotina</taxon>
        <taxon>Agaricomycetes</taxon>
        <taxon>Agaricomycetidae</taxon>
        <taxon>Atheliales</taxon>
        <taxon>Atheliaceae</taxon>
        <taxon>Piloderma</taxon>
    </lineage>
</organism>
<dbReference type="HOGENOM" id="CLU_020806_0_0_1"/>
<dbReference type="Gene3D" id="2.30.29.120">
    <property type="match status" value="1"/>
</dbReference>
<name>A0A0C3BTL0_PILCF</name>
<feature type="region of interest" description="Disordered" evidence="3">
    <location>
        <begin position="368"/>
        <end position="388"/>
    </location>
</feature>
<dbReference type="PANTHER" id="PTHR45849:SF3">
    <property type="entry name" value="HISTONE CHAPERONE RTT106"/>
    <property type="match status" value="1"/>
</dbReference>
<evidence type="ECO:0000256" key="2">
    <source>
        <dbReference type="ARBA" id="ARBA00025370"/>
    </source>
</evidence>
<dbReference type="STRING" id="765440.A0A0C3BTL0"/>
<accession>A0A0C3BTL0</accession>
<dbReference type="InterPro" id="IPR050454">
    <property type="entry name" value="RTT106/SSRP1_HistChap/FACT"/>
</dbReference>
<dbReference type="SUPFAM" id="SSF50729">
    <property type="entry name" value="PH domain-like"/>
    <property type="match status" value="1"/>
</dbReference>
<sequence>MSALYLQALRTSLPQELVVQVDELCKSPPTEALLEALIRFTAGGEPSTDASIQTRREWVTNQSAAQRALDDLALPNGRKRAREDDVVDPQNTVKRPKLPEIQSNLDDPPIFCLHSISATSPVRKKVDITIHKSTIRFTHPSSNTIEAVVPLSSLKRAFILPTRGKQKAHWTVVLLSSDAPERGKASSAAANPQIIFGLDATAPTSMTTTNYLTPSDPTANPISKGVETLPSIRKLLSHVDIPVLQPTSDVFRSACAGNAASASTGGVPGIEAYLHAKPGSLWFMKEGILWGESKPCEFWAVDDLIGKTDGLRMLSATGRTCSVILTRKDTEADEDADAGIETEFAMVDGKEQEGINQWVRDHRHLFGQKPAQTGKPSEDNQPSAHANANLNSNAKLNANATTINAAQLGDESDASDESFGMDSDDDDGGSVTSSDSSEGADGNRNDAESDAESAEGEETDGEDEEDDLRPENHPLMRPGAMPRMSRAAIDAVVGMVNDDLMGGGASEGEDELSDD</sequence>
<dbReference type="Pfam" id="PF08512">
    <property type="entry name" value="Rttp106-like_middle"/>
    <property type="match status" value="1"/>
</dbReference>
<reference evidence="6" key="2">
    <citation type="submission" date="2015-01" db="EMBL/GenBank/DDBJ databases">
        <title>Evolutionary Origins and Diversification of the Mycorrhizal Mutualists.</title>
        <authorList>
            <consortium name="DOE Joint Genome Institute"/>
            <consortium name="Mycorrhizal Genomics Consortium"/>
            <person name="Kohler A."/>
            <person name="Kuo A."/>
            <person name="Nagy L.G."/>
            <person name="Floudas D."/>
            <person name="Copeland A."/>
            <person name="Barry K.W."/>
            <person name="Cichocki N."/>
            <person name="Veneault-Fourrey C."/>
            <person name="LaButti K."/>
            <person name="Lindquist E.A."/>
            <person name="Lipzen A."/>
            <person name="Lundell T."/>
            <person name="Morin E."/>
            <person name="Murat C."/>
            <person name="Riley R."/>
            <person name="Ohm R."/>
            <person name="Sun H."/>
            <person name="Tunlid A."/>
            <person name="Henrissat B."/>
            <person name="Grigoriev I.V."/>
            <person name="Hibbett D.S."/>
            <person name="Martin F."/>
        </authorList>
    </citation>
    <scope>NUCLEOTIDE SEQUENCE [LARGE SCALE GENOMIC DNA]</scope>
    <source>
        <strain evidence="6">F 1598</strain>
    </source>
</reference>
<evidence type="ECO:0000256" key="3">
    <source>
        <dbReference type="SAM" id="MobiDB-lite"/>
    </source>
</evidence>
<keyword evidence="6" id="KW-1185">Reference proteome</keyword>
<dbReference type="Gene3D" id="2.30.29.30">
    <property type="entry name" value="Pleckstrin-homology domain (PH domain)/Phosphotyrosine-binding domain (PTB)"/>
    <property type="match status" value="1"/>
</dbReference>
<evidence type="ECO:0000313" key="6">
    <source>
        <dbReference type="Proteomes" id="UP000054166"/>
    </source>
</evidence>
<dbReference type="InterPro" id="IPR011993">
    <property type="entry name" value="PH-like_dom_sf"/>
</dbReference>
<dbReference type="OrthoDB" id="75754at2759"/>
<dbReference type="Proteomes" id="UP000054166">
    <property type="component" value="Unassembled WGS sequence"/>
</dbReference>
<feature type="domain" description="Histone chaperone RTT106/FACT complex subunit SPT16-like middle" evidence="4">
    <location>
        <begin position="267"/>
        <end position="369"/>
    </location>
</feature>
<feature type="compositionally biased region" description="Polar residues" evidence="3">
    <location>
        <begin position="370"/>
        <end position="382"/>
    </location>
</feature>
<evidence type="ECO:0000256" key="1">
    <source>
        <dbReference type="ARBA" id="ARBA00006159"/>
    </source>
</evidence>
<feature type="compositionally biased region" description="Low complexity" evidence="3">
    <location>
        <begin position="429"/>
        <end position="440"/>
    </location>
</feature>
<gene>
    <name evidence="5" type="ORF">PILCRDRAFT_812686</name>
</gene>
<evidence type="ECO:0000313" key="5">
    <source>
        <dbReference type="EMBL" id="KIM89903.1"/>
    </source>
</evidence>
<feature type="compositionally biased region" description="Acidic residues" evidence="3">
    <location>
        <begin position="448"/>
        <end position="468"/>
    </location>
</feature>
<dbReference type="PANTHER" id="PTHR45849">
    <property type="entry name" value="FACT COMPLEX SUBUNIT SSRP1"/>
    <property type="match status" value="1"/>
</dbReference>
<dbReference type="GO" id="GO:0042393">
    <property type="term" value="F:histone binding"/>
    <property type="evidence" value="ECO:0007669"/>
    <property type="project" value="TreeGrafter"/>
</dbReference>
<dbReference type="InterPro" id="IPR013719">
    <property type="entry name" value="RTT106/SPT16-like_middle_dom"/>
</dbReference>